<reference evidence="3" key="1">
    <citation type="submission" date="2013-03" db="EMBL/GenBank/DDBJ databases">
        <title>The Genome Sequence of Anopheles dirus WRAIR2.</title>
        <authorList>
            <consortium name="The Broad Institute Genomics Platform"/>
            <person name="Neafsey D.E."/>
            <person name="Walton C."/>
            <person name="Walker B."/>
            <person name="Young S.K."/>
            <person name="Zeng Q."/>
            <person name="Gargeya S."/>
            <person name="Fitzgerald M."/>
            <person name="Haas B."/>
            <person name="Abouelleil A."/>
            <person name="Allen A.W."/>
            <person name="Alvarado L."/>
            <person name="Arachchi H.M."/>
            <person name="Berlin A.M."/>
            <person name="Chapman S.B."/>
            <person name="Gainer-Dewar J."/>
            <person name="Goldberg J."/>
            <person name="Griggs A."/>
            <person name="Gujja S."/>
            <person name="Hansen M."/>
            <person name="Howarth C."/>
            <person name="Imamovic A."/>
            <person name="Ireland A."/>
            <person name="Larimer J."/>
            <person name="McCowan C."/>
            <person name="Murphy C."/>
            <person name="Pearson M."/>
            <person name="Poon T.W."/>
            <person name="Priest M."/>
            <person name="Roberts A."/>
            <person name="Saif S."/>
            <person name="Shea T."/>
            <person name="Sisk P."/>
            <person name="Sykes S."/>
            <person name="Wortman J."/>
            <person name="Nusbaum C."/>
            <person name="Birren B."/>
        </authorList>
    </citation>
    <scope>NUCLEOTIDE SEQUENCE [LARGE SCALE GENOMIC DNA]</scope>
    <source>
        <strain evidence="3">WRAIR2</strain>
    </source>
</reference>
<feature type="compositionally biased region" description="Basic residues" evidence="1">
    <location>
        <begin position="95"/>
        <end position="106"/>
    </location>
</feature>
<evidence type="ECO:0000313" key="3">
    <source>
        <dbReference type="Proteomes" id="UP000075884"/>
    </source>
</evidence>
<evidence type="ECO:0000313" key="2">
    <source>
        <dbReference type="EnsemblMetazoa" id="ADIR000976-PA"/>
    </source>
</evidence>
<protein>
    <submittedName>
        <fullName evidence="2">Uncharacterized protein</fullName>
    </submittedName>
</protein>
<evidence type="ECO:0000256" key="1">
    <source>
        <dbReference type="SAM" id="MobiDB-lite"/>
    </source>
</evidence>
<proteinExistence type="predicted"/>
<dbReference type="Proteomes" id="UP000075884">
    <property type="component" value="Unassembled WGS sequence"/>
</dbReference>
<dbReference type="AlphaFoldDB" id="A0A182N021"/>
<feature type="region of interest" description="Disordered" evidence="1">
    <location>
        <begin position="27"/>
        <end position="106"/>
    </location>
</feature>
<keyword evidence="3" id="KW-1185">Reference proteome</keyword>
<sequence length="106" mass="11353">MITMMPDDCSPWCGPWTRCRTLQLKVAPTGGSSTKAKASSPRDDPRRAGCRNRGACGGGPETGDSIFDALNVSSGATERNRTESSGAGEVAMHPRNIRTLRTKRTE</sequence>
<dbReference type="EnsemblMetazoa" id="ADIR000976-RA">
    <property type="protein sequence ID" value="ADIR000976-PA"/>
    <property type="gene ID" value="ADIR000976"/>
</dbReference>
<accession>A0A182N021</accession>
<organism evidence="2 3">
    <name type="scientific">Anopheles dirus</name>
    <dbReference type="NCBI Taxonomy" id="7168"/>
    <lineage>
        <taxon>Eukaryota</taxon>
        <taxon>Metazoa</taxon>
        <taxon>Ecdysozoa</taxon>
        <taxon>Arthropoda</taxon>
        <taxon>Hexapoda</taxon>
        <taxon>Insecta</taxon>
        <taxon>Pterygota</taxon>
        <taxon>Neoptera</taxon>
        <taxon>Endopterygota</taxon>
        <taxon>Diptera</taxon>
        <taxon>Nematocera</taxon>
        <taxon>Culicoidea</taxon>
        <taxon>Culicidae</taxon>
        <taxon>Anophelinae</taxon>
        <taxon>Anopheles</taxon>
    </lineage>
</organism>
<reference evidence="2" key="2">
    <citation type="submission" date="2020-05" db="UniProtKB">
        <authorList>
            <consortium name="EnsemblMetazoa"/>
        </authorList>
    </citation>
    <scope>IDENTIFICATION</scope>
    <source>
        <strain evidence="2">WRAIR2</strain>
    </source>
</reference>
<dbReference type="VEuPathDB" id="VectorBase:ADIR000976"/>
<name>A0A182N021_9DIPT</name>